<dbReference type="GO" id="GO:0016020">
    <property type="term" value="C:membrane"/>
    <property type="evidence" value="ECO:0007669"/>
    <property type="project" value="TreeGrafter"/>
</dbReference>
<comment type="caution">
    <text evidence="4">The sequence shown here is derived from an EMBL/GenBank/DDBJ whole genome shotgun (WGS) entry which is preliminary data.</text>
</comment>
<dbReference type="GO" id="GO:0047372">
    <property type="term" value="F:monoacylglycerol lipase activity"/>
    <property type="evidence" value="ECO:0007669"/>
    <property type="project" value="TreeGrafter"/>
</dbReference>
<reference evidence="4 5" key="1">
    <citation type="submission" date="2017-03" db="EMBL/GenBank/DDBJ databases">
        <title>Genomes of endolithic fungi from Antarctica.</title>
        <authorList>
            <person name="Coleine C."/>
            <person name="Masonjones S."/>
            <person name="Stajich J.E."/>
        </authorList>
    </citation>
    <scope>NUCLEOTIDE SEQUENCE [LARGE SCALE GENOMIC DNA]</scope>
    <source>
        <strain evidence="4 5">CCFEE 6315</strain>
    </source>
</reference>
<dbReference type="SUPFAM" id="SSF53474">
    <property type="entry name" value="alpha/beta-Hydrolases"/>
    <property type="match status" value="1"/>
</dbReference>
<keyword evidence="5" id="KW-1185">Reference proteome</keyword>
<evidence type="ECO:0000313" key="4">
    <source>
        <dbReference type="EMBL" id="TKA31640.1"/>
    </source>
</evidence>
<dbReference type="Gene3D" id="3.90.190.10">
    <property type="entry name" value="Protein tyrosine phosphatase superfamily"/>
    <property type="match status" value="1"/>
</dbReference>
<dbReference type="SUPFAM" id="SSF52799">
    <property type="entry name" value="(Phosphotyrosine protein) phosphatases II"/>
    <property type="match status" value="1"/>
</dbReference>
<dbReference type="InterPro" id="IPR000073">
    <property type="entry name" value="AB_hydrolase_1"/>
</dbReference>
<dbReference type="EMBL" id="NAJL01000007">
    <property type="protein sequence ID" value="TKA31640.1"/>
    <property type="molecule type" value="Genomic_DNA"/>
</dbReference>
<dbReference type="OrthoDB" id="428974at2759"/>
<sequence>MTRSAAPSGWTRGVLSAILGLTVVGAWQTTKRVASITSAKRGDASEPGLFKKQSTFESFTTQSGTTYPRIRVFYHPHPQAGKLPKNLPLLVFIHGLGGTATQFSSLLTGFVNVAPCLAIDLPGCGLSDFKPDDPKAYTTAAFAELIAAAIDRYRNKDDNQQVVLIGHSMGCSIGALLASSISSLQARLSINYIIAFIAICPKANPPSEREAVMVNRLRWLPAFVLDIMRVFDRRGGLNSTSVTRVVGDGADVETRKLQQRYNRQSRSAVVLRFLTASIPAPGRDTRAVVSWPGKETWSGVKVPLFLLTGEADKFNPPDQIEQIVRWLTEKTADVSSQHVSEDLTPTAAEQRPREIVGAAPDQLRPDGQQTDIADDAEARPATTGDMHLGQLGLSNQDRPAEAPERHRNDSTHVIKDDQKSTKHNFVLKTAIFPAPAAHGLMYDTSTVRTTSGLIAAFLSKHVDERLSPGWQLQHLTTSGKWDVKNLKKWQSVQRCSDPIAGVFRAMKTMREVDDTHNPTEFVKQYSYKVIPDGVAMIVDISHESPVYDPKGLEDAGVEYHKFPTVSKLPPTLDEVAHFISLIDHLRRSPKITPTQSDPDIPANAAAKPIHPTIGAHCHYGFNRTGFFLVSYCVERLGYKLQDALDEFAAKRAPGIKHEYFVNELYVRYTGNLQRRGTVVN</sequence>
<dbReference type="InterPro" id="IPR029058">
    <property type="entry name" value="AB_hydrolase_fold"/>
</dbReference>
<name>A0A4U0U8M7_9PEZI</name>
<feature type="compositionally biased region" description="Basic and acidic residues" evidence="1">
    <location>
        <begin position="398"/>
        <end position="418"/>
    </location>
</feature>
<keyword evidence="2" id="KW-0732">Signal</keyword>
<evidence type="ECO:0000313" key="5">
    <source>
        <dbReference type="Proteomes" id="UP000308549"/>
    </source>
</evidence>
<evidence type="ECO:0000259" key="3">
    <source>
        <dbReference type="PROSITE" id="PS50056"/>
    </source>
</evidence>
<feature type="region of interest" description="Disordered" evidence="1">
    <location>
        <begin position="382"/>
        <end position="418"/>
    </location>
</feature>
<dbReference type="Pfam" id="PF12697">
    <property type="entry name" value="Abhydrolase_6"/>
    <property type="match status" value="1"/>
</dbReference>
<dbReference type="InterPro" id="IPR029021">
    <property type="entry name" value="Prot-tyrosine_phosphatase-like"/>
</dbReference>
<dbReference type="PANTHER" id="PTHR43798:SF5">
    <property type="entry name" value="MONOACYLGLYCEROL LIPASE ABHD6"/>
    <property type="match status" value="1"/>
</dbReference>
<gene>
    <name evidence="4" type="ORF">B0A50_01717</name>
</gene>
<dbReference type="FunFam" id="3.90.190.10:FF:000090">
    <property type="entry name" value="Dual specificity phosphatase catalytic domain protein"/>
    <property type="match status" value="1"/>
</dbReference>
<protein>
    <recommendedName>
        <fullName evidence="3">Tyrosine specific protein phosphatases domain-containing protein</fullName>
    </recommendedName>
</protein>
<dbReference type="GO" id="GO:0046464">
    <property type="term" value="P:acylglycerol catabolic process"/>
    <property type="evidence" value="ECO:0007669"/>
    <property type="project" value="TreeGrafter"/>
</dbReference>
<dbReference type="PANTHER" id="PTHR43798">
    <property type="entry name" value="MONOACYLGLYCEROL LIPASE"/>
    <property type="match status" value="1"/>
</dbReference>
<dbReference type="InterPro" id="IPR000387">
    <property type="entry name" value="Tyr_Pase_dom"/>
</dbReference>
<evidence type="ECO:0000256" key="2">
    <source>
        <dbReference type="SAM" id="SignalP"/>
    </source>
</evidence>
<feature type="region of interest" description="Disordered" evidence="1">
    <location>
        <begin position="334"/>
        <end position="369"/>
    </location>
</feature>
<dbReference type="Proteomes" id="UP000308549">
    <property type="component" value="Unassembled WGS sequence"/>
</dbReference>
<feature type="chain" id="PRO_5021001210" description="Tyrosine specific protein phosphatases domain-containing protein" evidence="2">
    <location>
        <begin position="27"/>
        <end position="680"/>
    </location>
</feature>
<proteinExistence type="predicted"/>
<dbReference type="AlphaFoldDB" id="A0A4U0U8M7"/>
<dbReference type="PROSITE" id="PS50056">
    <property type="entry name" value="TYR_PHOSPHATASE_2"/>
    <property type="match status" value="1"/>
</dbReference>
<feature type="domain" description="Tyrosine specific protein phosphatases" evidence="3">
    <location>
        <begin position="576"/>
        <end position="651"/>
    </location>
</feature>
<accession>A0A4U0U8M7</accession>
<evidence type="ECO:0000256" key="1">
    <source>
        <dbReference type="SAM" id="MobiDB-lite"/>
    </source>
</evidence>
<organism evidence="4 5">
    <name type="scientific">Salinomyces thailandicus</name>
    <dbReference type="NCBI Taxonomy" id="706561"/>
    <lineage>
        <taxon>Eukaryota</taxon>
        <taxon>Fungi</taxon>
        <taxon>Dikarya</taxon>
        <taxon>Ascomycota</taxon>
        <taxon>Pezizomycotina</taxon>
        <taxon>Dothideomycetes</taxon>
        <taxon>Dothideomycetidae</taxon>
        <taxon>Mycosphaerellales</taxon>
        <taxon>Teratosphaeriaceae</taxon>
        <taxon>Salinomyces</taxon>
    </lineage>
</organism>
<feature type="signal peptide" evidence="2">
    <location>
        <begin position="1"/>
        <end position="26"/>
    </location>
</feature>
<dbReference type="InterPro" id="IPR050266">
    <property type="entry name" value="AB_hydrolase_sf"/>
</dbReference>
<dbReference type="Gene3D" id="3.40.50.1820">
    <property type="entry name" value="alpha/beta hydrolase"/>
    <property type="match status" value="1"/>
</dbReference>